<gene>
    <name evidence="1" type="ORF">PEL8287_02546</name>
</gene>
<dbReference type="AlphaFoldDB" id="A0A1Y5SUX5"/>
<dbReference type="Gene3D" id="3.40.50.150">
    <property type="entry name" value="Vaccinia Virus protein VP39"/>
    <property type="match status" value="1"/>
</dbReference>
<protein>
    <recommendedName>
        <fullName evidence="3">Methyltransferase domain protein</fullName>
    </recommendedName>
</protein>
<dbReference type="EMBL" id="FWFL01000006">
    <property type="protein sequence ID" value="SLN48895.1"/>
    <property type="molecule type" value="Genomic_DNA"/>
</dbReference>
<keyword evidence="2" id="KW-1185">Reference proteome</keyword>
<dbReference type="InterPro" id="IPR010342">
    <property type="entry name" value="DUF938"/>
</dbReference>
<dbReference type="SUPFAM" id="SSF53335">
    <property type="entry name" value="S-adenosyl-L-methionine-dependent methyltransferases"/>
    <property type="match status" value="1"/>
</dbReference>
<organism evidence="1 2">
    <name type="scientific">Roseovarius litorisediminis</name>
    <dbReference type="NCBI Taxonomy" id="1312363"/>
    <lineage>
        <taxon>Bacteria</taxon>
        <taxon>Pseudomonadati</taxon>
        <taxon>Pseudomonadota</taxon>
        <taxon>Alphaproteobacteria</taxon>
        <taxon>Rhodobacterales</taxon>
        <taxon>Roseobacteraceae</taxon>
        <taxon>Roseovarius</taxon>
    </lineage>
</organism>
<dbReference type="RefSeq" id="WP_085892773.1">
    <property type="nucleotide sequence ID" value="NZ_FWFL01000006.1"/>
</dbReference>
<dbReference type="InterPro" id="IPR029063">
    <property type="entry name" value="SAM-dependent_MTases_sf"/>
</dbReference>
<evidence type="ECO:0008006" key="3">
    <source>
        <dbReference type="Google" id="ProtNLM"/>
    </source>
</evidence>
<evidence type="ECO:0000313" key="2">
    <source>
        <dbReference type="Proteomes" id="UP000193827"/>
    </source>
</evidence>
<accession>A0A1Y5SUX5</accession>
<dbReference type="Proteomes" id="UP000193827">
    <property type="component" value="Unassembled WGS sequence"/>
</dbReference>
<name>A0A1Y5SUX5_9RHOB</name>
<dbReference type="OrthoDB" id="5525831at2"/>
<sequence>MTDRALPPSASVAHTFDGARLSTPSAARNAQAITDLLQCYVPRSGKALEIASGTGQHVVAFAAAMPELDWQPSEPDPVRRASIDAWAAEAGLPNLRPAISLDACTSGWASQFPGQNLIVLINLLHLITTPEAQILIAEAAKALAPSGRLILYGPFLRAGHATSEGDRRFHTSLIAQDPGIGYKDLDDVRQWLADNGLGLIATVDMPANNLTLIAEHPAETV</sequence>
<evidence type="ECO:0000313" key="1">
    <source>
        <dbReference type="EMBL" id="SLN48895.1"/>
    </source>
</evidence>
<dbReference type="PANTHER" id="PTHR20974:SF0">
    <property type="entry name" value="UPF0585 PROTEIN CG18661"/>
    <property type="match status" value="1"/>
</dbReference>
<dbReference type="PANTHER" id="PTHR20974">
    <property type="entry name" value="UPF0585 PROTEIN CG18661"/>
    <property type="match status" value="1"/>
</dbReference>
<dbReference type="Pfam" id="PF06080">
    <property type="entry name" value="DUF938"/>
    <property type="match status" value="1"/>
</dbReference>
<proteinExistence type="predicted"/>
<reference evidence="1 2" key="1">
    <citation type="submission" date="2017-03" db="EMBL/GenBank/DDBJ databases">
        <authorList>
            <person name="Afonso C.L."/>
            <person name="Miller P.J."/>
            <person name="Scott M.A."/>
            <person name="Spackman E."/>
            <person name="Goraichik I."/>
            <person name="Dimitrov K.M."/>
            <person name="Suarez D.L."/>
            <person name="Swayne D.E."/>
        </authorList>
    </citation>
    <scope>NUCLEOTIDE SEQUENCE [LARGE SCALE GENOMIC DNA]</scope>
    <source>
        <strain evidence="1 2">CECT 8287</strain>
    </source>
</reference>